<proteinExistence type="predicted"/>
<dbReference type="VEuPathDB" id="TriTrypDB:LMJSD75_090020900"/>
<feature type="transmembrane region" description="Helical" evidence="1">
    <location>
        <begin position="600"/>
        <end position="626"/>
    </location>
</feature>
<feature type="transmembrane region" description="Helical" evidence="1">
    <location>
        <begin position="569"/>
        <end position="594"/>
    </location>
</feature>
<dbReference type="RefSeq" id="XP_001681312.1">
    <property type="nucleotide sequence ID" value="XM_001681260.1"/>
</dbReference>
<feature type="transmembrane region" description="Helical" evidence="1">
    <location>
        <begin position="638"/>
        <end position="661"/>
    </location>
</feature>
<feature type="transmembrane region" description="Helical" evidence="1">
    <location>
        <begin position="321"/>
        <end position="343"/>
    </location>
</feature>
<feature type="transmembrane region" description="Helical" evidence="1">
    <location>
        <begin position="284"/>
        <end position="306"/>
    </location>
</feature>
<sequence length="663" mass="73503">MSFFKRTISLDSIGVVYDELHPRSRDGAAAHGAEREQSERRVFSPVLTPSLNVARIDDVFSETSTTADTRTYSSSYPVTTSSVRMHHLREASGDFTFTGQPRAVVHFRSCITANDARSRLHARAGRGGDGDGDGDDAVEAELPVQTGPFSADIVCIILLYVDTSTHAGIVQLGSVCRFWHFYANLAPHWTYFRCREWRKQANLPHYVRRIVAKTKVVTRDEYIRERVKVEDYKKKEYIIGTAKHIRWCIATGIMVGVMLTANFVIAYFLGFLRTALRSDLSLGITTFVLLIVATLLEITLVIFPLAGNFTSSTNKHSTMRILAWCVFMLVCSMVLGTISALAFTRVQASRHVLDGPTIDLTMSAPCEAYSSKNLPSFVLVPAELSDLRWRPITLDESETQLIPYCVPKSNEGYDTAPTCFVLMYFDANYSSAVFQNESALVAGRDVGTRYATSFDPFSVGVQISGLWCNKSGHPQVVALTQAVYSSVKVRRDRLYPTTADWLDPSKRPATFSIISLRCSSAINRETTENPPKSTELWYGNAAAWKWYYVPLVTTHAEVRSTFQQMHDHFIHYVSLCHILAAVVWVMMLLAQIIFKTAANMILGVATTAALVCLNPLTMILSGALCVKVSDSYFMCDAGSGGALIGGGIGLTFLVLTIYVTARE</sequence>
<dbReference type="GeneID" id="5649579"/>
<organism evidence="2 3">
    <name type="scientific">Leishmania major</name>
    <dbReference type="NCBI Taxonomy" id="5664"/>
    <lineage>
        <taxon>Eukaryota</taxon>
        <taxon>Discoba</taxon>
        <taxon>Euglenozoa</taxon>
        <taxon>Kinetoplastea</taxon>
        <taxon>Metakinetoplastina</taxon>
        <taxon>Trypanosomatida</taxon>
        <taxon>Trypanosomatidae</taxon>
        <taxon>Leishmaniinae</taxon>
        <taxon>Leishmania</taxon>
    </lineage>
</organism>
<dbReference type="InParanoid" id="Q4QHN6"/>
<keyword evidence="1" id="KW-0812">Transmembrane</keyword>
<dbReference type="HOGENOM" id="CLU_427991_0_0_1"/>
<gene>
    <name evidence="2" type="ORF">LMJF_09_1390</name>
</gene>
<protein>
    <recommendedName>
        <fullName evidence="4">F-box domain-containing protein</fullName>
    </recommendedName>
</protein>
<name>Q4QHN6_LEIMA</name>
<keyword evidence="1" id="KW-0472">Membrane</keyword>
<evidence type="ECO:0000256" key="1">
    <source>
        <dbReference type="SAM" id="Phobius"/>
    </source>
</evidence>
<evidence type="ECO:0000313" key="3">
    <source>
        <dbReference type="Proteomes" id="UP000000542"/>
    </source>
</evidence>
<dbReference type="Proteomes" id="UP000000542">
    <property type="component" value="Chromosome 9"/>
</dbReference>
<dbReference type="VEuPathDB" id="TriTrypDB:LMJLV39_090021300"/>
<keyword evidence="3" id="KW-1185">Reference proteome</keyword>
<reference evidence="2 3" key="1">
    <citation type="journal article" date="2005" name="Science">
        <title>The genome of the kinetoplastid parasite, Leishmania major.</title>
        <authorList>
            <person name="Ivens A.C."/>
            <person name="Peacock C.S."/>
            <person name="Worthey E.A."/>
            <person name="Murphy L."/>
            <person name="Aggarwal G."/>
            <person name="Berriman M."/>
            <person name="Sisk E."/>
            <person name="Rajandream M.A."/>
            <person name="Adlem E."/>
            <person name="Aert R."/>
            <person name="Anupama A."/>
            <person name="Apostolou Z."/>
            <person name="Attipoe P."/>
            <person name="Bason N."/>
            <person name="Bauser C."/>
            <person name="Beck A."/>
            <person name="Beverley S.M."/>
            <person name="Bianchettin G."/>
            <person name="Borzym K."/>
            <person name="Bothe G."/>
            <person name="Bruschi C.V."/>
            <person name="Collins M."/>
            <person name="Cadag E."/>
            <person name="Ciarloni L."/>
            <person name="Clayton C."/>
            <person name="Coulson R.M."/>
            <person name="Cronin A."/>
            <person name="Cruz A.K."/>
            <person name="Davies R.M."/>
            <person name="De Gaudenzi J."/>
            <person name="Dobson D.E."/>
            <person name="Duesterhoeft A."/>
            <person name="Fazelina G."/>
            <person name="Fosker N."/>
            <person name="Frasch A.C."/>
            <person name="Fraser A."/>
            <person name="Fuchs M."/>
            <person name="Gabel C."/>
            <person name="Goble A."/>
            <person name="Goffeau A."/>
            <person name="Harris D."/>
            <person name="Hertz-Fowler C."/>
            <person name="Hilbert H."/>
            <person name="Horn D."/>
            <person name="Huang Y."/>
            <person name="Klages S."/>
            <person name="Knights A."/>
            <person name="Kube M."/>
            <person name="Larke N."/>
            <person name="Litvin L."/>
            <person name="Lord A."/>
            <person name="Louie T."/>
            <person name="Marra M."/>
            <person name="Masuy D."/>
            <person name="Matthews K."/>
            <person name="Michaeli S."/>
            <person name="Mottram J.C."/>
            <person name="Muller-Auer S."/>
            <person name="Munden H."/>
            <person name="Nelson S."/>
            <person name="Norbertczak H."/>
            <person name="Oliver K."/>
            <person name="O'neil S."/>
            <person name="Pentony M."/>
            <person name="Pohl T.M."/>
            <person name="Price C."/>
            <person name="Purnelle B."/>
            <person name="Quail M.A."/>
            <person name="Rabbinowitsch E."/>
            <person name="Reinhardt R."/>
            <person name="Rieger M."/>
            <person name="Rinta J."/>
            <person name="Robben J."/>
            <person name="Robertson L."/>
            <person name="Ruiz J.C."/>
            <person name="Rutter S."/>
            <person name="Saunders D."/>
            <person name="Schafer M."/>
            <person name="Schein J."/>
            <person name="Schwartz D.C."/>
            <person name="Seeger K."/>
            <person name="Seyler A."/>
            <person name="Sharp S."/>
            <person name="Shin H."/>
            <person name="Sivam D."/>
            <person name="Squares R."/>
            <person name="Squares S."/>
            <person name="Tosato V."/>
            <person name="Vogt C."/>
            <person name="Volckaert G."/>
            <person name="Wambutt R."/>
            <person name="Warren T."/>
            <person name="Wedler H."/>
            <person name="Woodward J."/>
            <person name="Zhou S."/>
            <person name="Zimmermann W."/>
            <person name="Smith D.F."/>
            <person name="Blackwell J.M."/>
            <person name="Stuart K.D."/>
            <person name="Barrell B."/>
            <person name="Myler P.J."/>
        </authorList>
    </citation>
    <scope>NUCLEOTIDE SEQUENCE [LARGE SCALE GENOMIC DNA]</scope>
    <source>
        <strain evidence="3">MHOM/IL/81/Friedlin</strain>
    </source>
</reference>
<dbReference type="OMA" id="TMRILAW"/>
<evidence type="ECO:0000313" key="2">
    <source>
        <dbReference type="EMBL" id="CAJ03061.1"/>
    </source>
</evidence>
<evidence type="ECO:0008006" key="4">
    <source>
        <dbReference type="Google" id="ProtNLM"/>
    </source>
</evidence>
<dbReference type="VEuPathDB" id="TriTrypDB:LmjF.09.1390"/>
<dbReference type="EMBL" id="FR796405">
    <property type="protein sequence ID" value="CAJ03061.1"/>
    <property type="molecule type" value="Genomic_DNA"/>
</dbReference>
<reference evidence="2 3" key="2">
    <citation type="journal article" date="2011" name="Genome Res.">
        <title>Chromosome and gene copy number variation allow major structural change between species and strains of Leishmania.</title>
        <authorList>
            <person name="Rogers M.B."/>
            <person name="Hilley J.D."/>
            <person name="Dickens N.J."/>
            <person name="Wilkes J."/>
            <person name="Bates P.A."/>
            <person name="Depledge D.P."/>
            <person name="Harris D."/>
            <person name="Her Y."/>
            <person name="Herzyk P."/>
            <person name="Imamura H."/>
            <person name="Otto T.D."/>
            <person name="Sanders M."/>
            <person name="Seeger K."/>
            <person name="Dujardin J.C."/>
            <person name="Berriman M."/>
            <person name="Smith D.F."/>
            <person name="Hertz-Fowler C."/>
            <person name="Mottram J.C."/>
        </authorList>
    </citation>
    <scope>NUCLEOTIDE SEQUENCE [LARGE SCALE GENOMIC DNA]</scope>
    <source>
        <strain evidence="3">MHOM/IL/81/Friedlin</strain>
    </source>
</reference>
<keyword evidence="1" id="KW-1133">Transmembrane helix</keyword>
<dbReference type="KEGG" id="lma:LMJF_09_1390"/>
<accession>Q4QHN6</accession>
<feature type="transmembrane region" description="Helical" evidence="1">
    <location>
        <begin position="249"/>
        <end position="272"/>
    </location>
</feature>
<dbReference type="VEuPathDB" id="TriTrypDB:LMJFC_090021100"/>
<dbReference type="AlphaFoldDB" id="Q4QHN6"/>
<dbReference type="eggNOG" id="ENOG502RUE9">
    <property type="taxonomic scope" value="Eukaryota"/>
</dbReference>